<sequence length="99" mass="11044">MTHNNGGPAFPASSAFFKGMTLRDYFAVKAPLSQECIGSIAYQIVGRKAPEWTEFMETNKDARIAYQLEKLKYEMELDAALRFMWADAMLAAREKGGAA</sequence>
<dbReference type="RefSeq" id="WP_118267411.1">
    <property type="nucleotide sequence ID" value="NZ_CP031968.1"/>
</dbReference>
<dbReference type="EMBL" id="CP031968">
    <property type="protein sequence ID" value="AXT46396.1"/>
    <property type="molecule type" value="Genomic_DNA"/>
</dbReference>
<proteinExistence type="predicted"/>
<dbReference type="Proteomes" id="UP000259465">
    <property type="component" value="Chromosome"/>
</dbReference>
<accession>A0AAD0RSV1</accession>
<dbReference type="KEGG" id="crz:D1345_09440"/>
<evidence type="ECO:0000313" key="2">
    <source>
        <dbReference type="Proteomes" id="UP000259465"/>
    </source>
</evidence>
<dbReference type="AlphaFoldDB" id="A0AAD0RSV1"/>
<name>A0AAD0RSV1_9NEIS</name>
<keyword evidence="2" id="KW-1185">Reference proteome</keyword>
<evidence type="ECO:0000313" key="1">
    <source>
        <dbReference type="EMBL" id="AXT46396.1"/>
    </source>
</evidence>
<reference evidence="1 2" key="1">
    <citation type="submission" date="2018-08" db="EMBL/GenBank/DDBJ databases">
        <title>Complete genome sequence of JP2-74.</title>
        <authorList>
            <person name="Wu L."/>
        </authorList>
    </citation>
    <scope>NUCLEOTIDE SEQUENCE [LARGE SCALE GENOMIC DNA]</scope>
    <source>
        <strain evidence="1 2">JP2-74</strain>
    </source>
</reference>
<organism evidence="1 2">
    <name type="scientific">Chromobacterium rhizoryzae</name>
    <dbReference type="NCBI Taxonomy" id="1778675"/>
    <lineage>
        <taxon>Bacteria</taxon>
        <taxon>Pseudomonadati</taxon>
        <taxon>Pseudomonadota</taxon>
        <taxon>Betaproteobacteria</taxon>
        <taxon>Neisseriales</taxon>
        <taxon>Chromobacteriaceae</taxon>
        <taxon>Chromobacterium</taxon>
    </lineage>
</organism>
<protein>
    <submittedName>
        <fullName evidence="1">Uncharacterized protein</fullName>
    </submittedName>
</protein>
<gene>
    <name evidence="1" type="ORF">D1345_09440</name>
</gene>